<dbReference type="PANTHER" id="PTHR46830">
    <property type="entry name" value="TRANSFERASE, PUTATIVE-RELATED"/>
    <property type="match status" value="1"/>
</dbReference>
<comment type="caution">
    <text evidence="1">The sequence shown here is derived from an EMBL/GenBank/DDBJ whole genome shotgun (WGS) entry which is preliminary data.</text>
</comment>
<keyword evidence="2" id="KW-1185">Reference proteome</keyword>
<dbReference type="EMBL" id="MTYJ01001043">
    <property type="protein sequence ID" value="OWA55601.1"/>
    <property type="molecule type" value="Genomic_DNA"/>
</dbReference>
<dbReference type="OrthoDB" id="409543at2759"/>
<proteinExistence type="predicted"/>
<dbReference type="AlphaFoldDB" id="A0A9X6NRZ2"/>
<dbReference type="Proteomes" id="UP000192578">
    <property type="component" value="Unassembled WGS sequence"/>
</dbReference>
<gene>
    <name evidence="1" type="ORF">BV898_19988</name>
</gene>
<organism evidence="1 2">
    <name type="scientific">Hypsibius exemplaris</name>
    <name type="common">Freshwater tardigrade</name>
    <dbReference type="NCBI Taxonomy" id="2072580"/>
    <lineage>
        <taxon>Eukaryota</taxon>
        <taxon>Metazoa</taxon>
        <taxon>Ecdysozoa</taxon>
        <taxon>Tardigrada</taxon>
        <taxon>Eutardigrada</taxon>
        <taxon>Parachela</taxon>
        <taxon>Hypsibioidea</taxon>
        <taxon>Hypsibiidae</taxon>
        <taxon>Hypsibius</taxon>
    </lineage>
</organism>
<accession>A0A9X6NRZ2</accession>
<reference evidence="2" key="1">
    <citation type="submission" date="2017-01" db="EMBL/GenBank/DDBJ databases">
        <title>Comparative genomics of anhydrobiosis in the tardigrade Hypsibius dujardini.</title>
        <authorList>
            <person name="Yoshida Y."/>
            <person name="Koutsovoulos G."/>
            <person name="Laetsch D."/>
            <person name="Stevens L."/>
            <person name="Kumar S."/>
            <person name="Horikawa D."/>
            <person name="Ishino K."/>
            <person name="Komine S."/>
            <person name="Tomita M."/>
            <person name="Blaxter M."/>
            <person name="Arakawa K."/>
        </authorList>
    </citation>
    <scope>NUCLEOTIDE SEQUENCE [LARGE SCALE GENOMIC DNA]</scope>
    <source>
        <strain evidence="2">Z151</strain>
    </source>
</reference>
<sequence>MGRHQVFSHRALHGHPGTRITSSTTRRTLLRVENLSKYGGLALDFDVIVINGTALRAMLREHSCIMCEEAFPKMLNSGFFGCKRGARFAELMLAKYHTDFRPFEWVYNSGHMAYNFWQEDHALVHVVPEVCSYPVGYKEHERDVYLHRRGYYHWMEKLAIHTYLHGRDFGEEQALKMNSSFGDMVRWVMKGAPVFPPLKRDARDKWRPSDKKLLPELDDGAYF</sequence>
<evidence type="ECO:0000313" key="2">
    <source>
        <dbReference type="Proteomes" id="UP000192578"/>
    </source>
</evidence>
<name>A0A9X6NRZ2_HYPEX</name>
<evidence type="ECO:0000313" key="1">
    <source>
        <dbReference type="EMBL" id="OWA55601.1"/>
    </source>
</evidence>
<protein>
    <submittedName>
        <fullName evidence="1">Uncharacterized protein</fullName>
    </submittedName>
</protein>
<dbReference type="PANTHER" id="PTHR46830:SF2">
    <property type="entry name" value="ALPHA-1,4-N-ACETYLGLUCOSAMINYLTRANSFERASE"/>
    <property type="match status" value="1"/>
</dbReference>